<keyword evidence="2" id="KW-1185">Reference proteome</keyword>
<comment type="caution">
    <text evidence="1">The sequence shown here is derived from an EMBL/GenBank/DDBJ whole genome shotgun (WGS) entry which is preliminary data.</text>
</comment>
<organism evidence="1 2">
    <name type="scientific">Paratissierella segnis</name>
    <dbReference type="NCBI Taxonomy" id="2763679"/>
    <lineage>
        <taxon>Bacteria</taxon>
        <taxon>Bacillati</taxon>
        <taxon>Bacillota</taxon>
        <taxon>Tissierellia</taxon>
        <taxon>Tissierellales</taxon>
        <taxon>Tissierellaceae</taxon>
        <taxon>Paratissierella</taxon>
    </lineage>
</organism>
<proteinExistence type="predicted"/>
<dbReference type="Proteomes" id="UP000601171">
    <property type="component" value="Unassembled WGS sequence"/>
</dbReference>
<evidence type="ECO:0008006" key="3">
    <source>
        <dbReference type="Google" id="ProtNLM"/>
    </source>
</evidence>
<evidence type="ECO:0000313" key="1">
    <source>
        <dbReference type="EMBL" id="MBC8587555.1"/>
    </source>
</evidence>
<reference evidence="1" key="1">
    <citation type="submission" date="2020-08" db="EMBL/GenBank/DDBJ databases">
        <title>Genome public.</title>
        <authorList>
            <person name="Liu C."/>
            <person name="Sun Q."/>
        </authorList>
    </citation>
    <scope>NUCLEOTIDE SEQUENCE</scope>
    <source>
        <strain evidence="1">BX21</strain>
    </source>
</reference>
<evidence type="ECO:0000313" key="2">
    <source>
        <dbReference type="Proteomes" id="UP000601171"/>
    </source>
</evidence>
<dbReference type="PROSITE" id="PS51257">
    <property type="entry name" value="PROKAR_LIPOPROTEIN"/>
    <property type="match status" value="1"/>
</dbReference>
<accession>A0A926ES72</accession>
<dbReference type="RefSeq" id="WP_262429006.1">
    <property type="nucleotide sequence ID" value="NZ_JACRTG010000012.1"/>
</dbReference>
<name>A0A926ES72_9FIRM</name>
<protein>
    <recommendedName>
        <fullName evidence="3">Lipoprotein</fullName>
    </recommendedName>
</protein>
<sequence>MKRILVLIITLSIGIFTVGCSSKLSVESLDIPIKDNMELKETYNKKIEKTKMEISTYEIKNENLDTFLEGYEKDLEKDGWTTRTNMKPNGIVSEKDDNSVTFIVYEDSEKLLLDIIPTPKADT</sequence>
<gene>
    <name evidence="1" type="ORF">H8707_04780</name>
</gene>
<dbReference type="EMBL" id="JACRTG010000012">
    <property type="protein sequence ID" value="MBC8587555.1"/>
    <property type="molecule type" value="Genomic_DNA"/>
</dbReference>
<dbReference type="AlphaFoldDB" id="A0A926ES72"/>